<name>Q1LEC0_CUPMC</name>
<reference evidence="3" key="1">
    <citation type="journal article" date="2010" name="PLoS ONE">
        <title>The complete genome sequence of Cupriavidus metallidurans strain CH34, a master survivalist in harsh and anthropogenic environments.</title>
        <authorList>
            <person name="Janssen P.J."/>
            <person name="Van Houdt R."/>
            <person name="Moors H."/>
            <person name="Monsieurs P."/>
            <person name="Morin N."/>
            <person name="Michaux A."/>
            <person name="Benotmane M.A."/>
            <person name="Leys N."/>
            <person name="Vallaeys T."/>
            <person name="Lapidus A."/>
            <person name="Monchy S."/>
            <person name="Medigue C."/>
            <person name="Taghavi S."/>
            <person name="McCorkle S."/>
            <person name="Dunn J."/>
            <person name="van der Lelie D."/>
            <person name="Mergeay M."/>
        </authorList>
    </citation>
    <scope>NUCLEOTIDE SEQUENCE [LARGE SCALE GENOMIC DNA]</scope>
    <source>
        <strain evidence="3">ATCC 43123 / DSM 2839 / NBRC 102507 / CH34</strain>
    </source>
</reference>
<dbReference type="Pfam" id="PF02627">
    <property type="entry name" value="CMD"/>
    <property type="match status" value="1"/>
</dbReference>
<proteinExistence type="predicted"/>
<dbReference type="Proteomes" id="UP000002429">
    <property type="component" value="Plasmid megaplasmid"/>
</dbReference>
<dbReference type="eggNOG" id="COG2128">
    <property type="taxonomic scope" value="Bacteria"/>
</dbReference>
<dbReference type="AlphaFoldDB" id="Q1LEC0"/>
<dbReference type="KEGG" id="rme:Rmet_4644"/>
<evidence type="ECO:0000313" key="2">
    <source>
        <dbReference type="EMBL" id="ABF11506.1"/>
    </source>
</evidence>
<accession>Q1LEC0</accession>
<evidence type="ECO:0000259" key="1">
    <source>
        <dbReference type="Pfam" id="PF02627"/>
    </source>
</evidence>
<sequence>MARLPYFDLEQASPTYKKMIGARPPLNLYRMLPHGGAVGEGFLALGGAILRESELDPTLRELVILRVGALSGASYEIHQHRRVARKAGVPENKIESVLDHGAAEPDPNVFSDLEIRLIRFTDAVVRDVKAPAPLYEAVASVLSNKQLIEVLMTIGFYMLVSRFLENLEIDIENPPVV</sequence>
<geneLocation type="plasmid" evidence="2 3">
    <name>megaplasmid</name>
</geneLocation>
<organism evidence="2 3">
    <name type="scientific">Cupriavidus metallidurans (strain ATCC 43123 / DSM 2839 / NBRC 102507 / CH34)</name>
    <name type="common">Ralstonia metallidurans</name>
    <dbReference type="NCBI Taxonomy" id="266264"/>
    <lineage>
        <taxon>Bacteria</taxon>
        <taxon>Pseudomonadati</taxon>
        <taxon>Pseudomonadota</taxon>
        <taxon>Betaproteobacteria</taxon>
        <taxon>Burkholderiales</taxon>
        <taxon>Burkholderiaceae</taxon>
        <taxon>Cupriavidus</taxon>
    </lineage>
</organism>
<dbReference type="PANTHER" id="PTHR34846">
    <property type="entry name" value="4-CARBOXYMUCONOLACTONE DECARBOXYLASE FAMILY PROTEIN (AFU_ORTHOLOGUE AFUA_6G11590)"/>
    <property type="match status" value="1"/>
</dbReference>
<dbReference type="PANTHER" id="PTHR34846:SF11">
    <property type="entry name" value="4-CARBOXYMUCONOLACTONE DECARBOXYLASE FAMILY PROTEIN (AFU_ORTHOLOGUE AFUA_6G11590)"/>
    <property type="match status" value="1"/>
</dbReference>
<dbReference type="EMBL" id="CP000353">
    <property type="protein sequence ID" value="ABF11506.1"/>
    <property type="molecule type" value="Genomic_DNA"/>
</dbReference>
<dbReference type="HOGENOM" id="CLU_082760_2_4_4"/>
<dbReference type="InterPro" id="IPR003779">
    <property type="entry name" value="CMD-like"/>
</dbReference>
<dbReference type="RefSeq" id="WP_011519081.1">
    <property type="nucleotide sequence ID" value="NC_007974.2"/>
</dbReference>
<dbReference type="Gene3D" id="1.20.1290.10">
    <property type="entry name" value="AhpD-like"/>
    <property type="match status" value="1"/>
</dbReference>
<dbReference type="InterPro" id="IPR029032">
    <property type="entry name" value="AhpD-like"/>
</dbReference>
<feature type="domain" description="Carboxymuconolactone decarboxylase-like" evidence="1">
    <location>
        <begin position="38"/>
        <end position="103"/>
    </location>
</feature>
<keyword evidence="2" id="KW-0614">Plasmid</keyword>
<gene>
    <name evidence="2" type="ordered locus">Rmet_4644</name>
</gene>
<protein>
    <recommendedName>
        <fullName evidence="1">Carboxymuconolactone decarboxylase-like domain-containing protein</fullName>
    </recommendedName>
</protein>
<dbReference type="GO" id="GO:0051920">
    <property type="term" value="F:peroxiredoxin activity"/>
    <property type="evidence" value="ECO:0007669"/>
    <property type="project" value="InterPro"/>
</dbReference>
<evidence type="ECO:0000313" key="3">
    <source>
        <dbReference type="Proteomes" id="UP000002429"/>
    </source>
</evidence>
<keyword evidence="3" id="KW-1185">Reference proteome</keyword>
<dbReference type="SUPFAM" id="SSF69118">
    <property type="entry name" value="AhpD-like"/>
    <property type="match status" value="1"/>
</dbReference>